<organism evidence="14 15">
    <name type="scientific">Lipomyces starkeyi NRRL Y-11557</name>
    <dbReference type="NCBI Taxonomy" id="675824"/>
    <lineage>
        <taxon>Eukaryota</taxon>
        <taxon>Fungi</taxon>
        <taxon>Dikarya</taxon>
        <taxon>Ascomycota</taxon>
        <taxon>Saccharomycotina</taxon>
        <taxon>Lipomycetes</taxon>
        <taxon>Lipomycetales</taxon>
        <taxon>Lipomycetaceae</taxon>
        <taxon>Lipomyces</taxon>
    </lineage>
</organism>
<evidence type="ECO:0000256" key="3">
    <source>
        <dbReference type="ARBA" id="ARBA00022490"/>
    </source>
</evidence>
<keyword evidence="7 11" id="KW-0833">Ubl conjugation pathway</keyword>
<feature type="domain" description="OTU" evidence="13">
    <location>
        <begin position="139"/>
        <end position="259"/>
    </location>
</feature>
<dbReference type="InterPro" id="IPR003323">
    <property type="entry name" value="OTU_dom"/>
</dbReference>
<dbReference type="PROSITE" id="PS50802">
    <property type="entry name" value="OTU"/>
    <property type="match status" value="1"/>
</dbReference>
<evidence type="ECO:0000256" key="12">
    <source>
        <dbReference type="SAM" id="MobiDB-lite"/>
    </source>
</evidence>
<evidence type="ECO:0000259" key="13">
    <source>
        <dbReference type="PROSITE" id="PS50802"/>
    </source>
</evidence>
<dbReference type="GO" id="GO:0036503">
    <property type="term" value="P:ERAD pathway"/>
    <property type="evidence" value="ECO:0007669"/>
    <property type="project" value="TreeGrafter"/>
</dbReference>
<reference evidence="14 15" key="1">
    <citation type="journal article" date="2016" name="Proc. Natl. Acad. Sci. U.S.A.">
        <title>Comparative genomics of biotechnologically important yeasts.</title>
        <authorList>
            <person name="Riley R."/>
            <person name="Haridas S."/>
            <person name="Wolfe K.H."/>
            <person name="Lopes M.R."/>
            <person name="Hittinger C.T."/>
            <person name="Goeker M."/>
            <person name="Salamov A.A."/>
            <person name="Wisecaver J.H."/>
            <person name="Long T.M."/>
            <person name="Calvey C.H."/>
            <person name="Aerts A.L."/>
            <person name="Barry K.W."/>
            <person name="Choi C."/>
            <person name="Clum A."/>
            <person name="Coughlan A.Y."/>
            <person name="Deshpande S."/>
            <person name="Douglass A.P."/>
            <person name="Hanson S.J."/>
            <person name="Klenk H.-P."/>
            <person name="LaButti K.M."/>
            <person name="Lapidus A."/>
            <person name="Lindquist E.A."/>
            <person name="Lipzen A.M."/>
            <person name="Meier-Kolthoff J.P."/>
            <person name="Ohm R.A."/>
            <person name="Otillar R.P."/>
            <person name="Pangilinan J.L."/>
            <person name="Peng Y."/>
            <person name="Rokas A."/>
            <person name="Rosa C.A."/>
            <person name="Scheuner C."/>
            <person name="Sibirny A.A."/>
            <person name="Slot J.C."/>
            <person name="Stielow J.B."/>
            <person name="Sun H."/>
            <person name="Kurtzman C.P."/>
            <person name="Blackwell M."/>
            <person name="Grigoriev I.V."/>
            <person name="Jeffries T.W."/>
        </authorList>
    </citation>
    <scope>NUCLEOTIDE SEQUENCE [LARGE SCALE GENOMIC DNA]</scope>
    <source>
        <strain evidence="14 15">NRRL Y-11557</strain>
    </source>
</reference>
<evidence type="ECO:0000313" key="14">
    <source>
        <dbReference type="EMBL" id="ODQ71529.1"/>
    </source>
</evidence>
<proteinExistence type="predicted"/>
<dbReference type="STRING" id="675824.A0A1E3Q1F6"/>
<dbReference type="SUPFAM" id="SSF54001">
    <property type="entry name" value="Cysteine proteinases"/>
    <property type="match status" value="1"/>
</dbReference>
<protein>
    <recommendedName>
        <fullName evidence="11">Ubiquitin thioesterase OTU</fullName>
        <ecNumber evidence="11">3.4.19.12</ecNumber>
    </recommendedName>
</protein>
<dbReference type="GO" id="GO:0005829">
    <property type="term" value="C:cytosol"/>
    <property type="evidence" value="ECO:0007669"/>
    <property type="project" value="TreeGrafter"/>
</dbReference>
<evidence type="ECO:0000256" key="1">
    <source>
        <dbReference type="ARBA" id="ARBA00000707"/>
    </source>
</evidence>
<dbReference type="Gene3D" id="3.90.70.80">
    <property type="match status" value="1"/>
</dbReference>
<accession>A0A1E3Q1F6</accession>
<dbReference type="Pfam" id="PF02338">
    <property type="entry name" value="OTU"/>
    <property type="match status" value="1"/>
</dbReference>
<evidence type="ECO:0000256" key="6">
    <source>
        <dbReference type="ARBA" id="ARBA00022771"/>
    </source>
</evidence>
<dbReference type="AlphaFoldDB" id="A0A1E3Q1F6"/>
<evidence type="ECO:0000256" key="11">
    <source>
        <dbReference type="RuleBase" id="RU367104"/>
    </source>
</evidence>
<dbReference type="GO" id="GO:0005634">
    <property type="term" value="C:nucleus"/>
    <property type="evidence" value="ECO:0007669"/>
    <property type="project" value="TreeGrafter"/>
</dbReference>
<evidence type="ECO:0000256" key="10">
    <source>
        <dbReference type="ARBA" id="ARBA00022833"/>
    </source>
</evidence>
<dbReference type="PANTHER" id="PTHR13312:SF0">
    <property type="entry name" value="UBIQUITIN THIOESTERASE OTU1"/>
    <property type="match status" value="1"/>
</dbReference>
<gene>
    <name evidence="14" type="ORF">LIPSTDRAFT_64553</name>
</gene>
<evidence type="ECO:0000256" key="2">
    <source>
        <dbReference type="ARBA" id="ARBA00004496"/>
    </source>
</evidence>
<dbReference type="InterPro" id="IPR013087">
    <property type="entry name" value="Znf_C2H2_type"/>
</dbReference>
<dbReference type="FunFam" id="3.90.70.80:FF:000016">
    <property type="entry name" value="Putative ubiquitin thioesterase otu1"/>
    <property type="match status" value="1"/>
</dbReference>
<evidence type="ECO:0000256" key="7">
    <source>
        <dbReference type="ARBA" id="ARBA00022786"/>
    </source>
</evidence>
<dbReference type="InterPro" id="IPR048857">
    <property type="entry name" value="OTU1_Ubl"/>
</dbReference>
<dbReference type="Pfam" id="PF21403">
    <property type="entry name" value="OTU1_UBXL"/>
    <property type="match status" value="1"/>
</dbReference>
<feature type="region of interest" description="Disordered" evidence="12">
    <location>
        <begin position="103"/>
        <end position="131"/>
    </location>
</feature>
<keyword evidence="4" id="KW-0645">Protease</keyword>
<dbReference type="Proteomes" id="UP000094385">
    <property type="component" value="Unassembled WGS sequence"/>
</dbReference>
<comment type="catalytic activity">
    <reaction evidence="1 11">
        <text>Thiol-dependent hydrolysis of ester, thioester, amide, peptide and isopeptide bonds formed by the C-terminal Gly of ubiquitin (a 76-residue protein attached to proteins as an intracellular targeting signal).</text>
        <dbReference type="EC" id="3.4.19.12"/>
    </reaction>
</comment>
<dbReference type="GO" id="GO:0004843">
    <property type="term" value="F:cysteine-type deubiquitinase activity"/>
    <property type="evidence" value="ECO:0007669"/>
    <property type="project" value="UniProtKB-UniRule"/>
</dbReference>
<keyword evidence="9 11" id="KW-0788">Thiol protease</keyword>
<dbReference type="Gene3D" id="3.10.20.90">
    <property type="entry name" value="Phosphatidylinositol 3-kinase Catalytic Subunit, Chain A, domain 1"/>
    <property type="match status" value="1"/>
</dbReference>
<dbReference type="PANTHER" id="PTHR13312">
    <property type="entry name" value="HIV-INDUCED PROTEIN-7-LIKE PROTEASE"/>
    <property type="match status" value="1"/>
</dbReference>
<dbReference type="GO" id="GO:0030968">
    <property type="term" value="P:endoplasmic reticulum unfolded protein response"/>
    <property type="evidence" value="ECO:0007669"/>
    <property type="project" value="TreeGrafter"/>
</dbReference>
<evidence type="ECO:0000256" key="5">
    <source>
        <dbReference type="ARBA" id="ARBA00022723"/>
    </source>
</evidence>
<evidence type="ECO:0000313" key="15">
    <source>
        <dbReference type="Proteomes" id="UP000094385"/>
    </source>
</evidence>
<keyword evidence="6" id="KW-0863">Zinc-finger</keyword>
<evidence type="ECO:0000256" key="8">
    <source>
        <dbReference type="ARBA" id="ARBA00022801"/>
    </source>
</evidence>
<comment type="function">
    <text evidence="11">Hydrolase that can remove conjugated ubiquitin from proteins and may therefore play an important regulatory role at the level of protein turnover by preventing degradation.</text>
</comment>
<keyword evidence="10" id="KW-0862">Zinc</keyword>
<keyword evidence="8 11" id="KW-0378">Hydrolase</keyword>
<dbReference type="OrthoDB" id="65596at2759"/>
<keyword evidence="3 11" id="KW-0963">Cytoplasm</keyword>
<dbReference type="EMBL" id="KV454297">
    <property type="protein sequence ID" value="ODQ71529.1"/>
    <property type="molecule type" value="Genomic_DNA"/>
</dbReference>
<dbReference type="GO" id="GO:0008270">
    <property type="term" value="F:zinc ion binding"/>
    <property type="evidence" value="ECO:0007669"/>
    <property type="project" value="UniProtKB-KW"/>
</dbReference>
<dbReference type="InterPro" id="IPR057766">
    <property type="entry name" value="Znf-C2H2_OTU1-like_C"/>
</dbReference>
<name>A0A1E3Q1F6_LIPST</name>
<sequence>MKLKLRLPSSATQLVTLSDDAVVTDLLNEVRLISELQNAIDVQFRSGFPPKPLDLSNKSAKIMELGVRSGDQLIVSTAGTSVELPDEVTNLVAGFGTSLPTSTPVPVLHTSKPGNEYMQQKTDESTRPPEVPCGPDNVVVLRVMDDDNSCLFRAIGYALLRNLDTMHELRSLVATAILEDPVEYPDVVLGKPREEYCKWISRSNSWGGAIEIAILAKHFDITICSIDVATGRVDSFNPNRPTFIIVVYSGIHYDAVALAPEGVEATFEFDQTVFDDDAAGQQVLTAADDLAALLRKKHYFTDTAGFSIKCEVCGSVFKGERQAQSHSESTGHARFQEIS</sequence>
<keyword evidence="5" id="KW-0479">Metal-binding</keyword>
<evidence type="ECO:0000256" key="9">
    <source>
        <dbReference type="ARBA" id="ARBA00022807"/>
    </source>
</evidence>
<dbReference type="EC" id="3.4.19.12" evidence="11"/>
<dbReference type="GO" id="GO:0016579">
    <property type="term" value="P:protein deubiquitination"/>
    <property type="evidence" value="ECO:0007669"/>
    <property type="project" value="TreeGrafter"/>
</dbReference>
<dbReference type="PROSITE" id="PS00028">
    <property type="entry name" value="ZINC_FINGER_C2H2_1"/>
    <property type="match status" value="1"/>
</dbReference>
<dbReference type="CDD" id="cd22745">
    <property type="entry name" value="OTU_OTU1"/>
    <property type="match status" value="1"/>
</dbReference>
<evidence type="ECO:0000256" key="4">
    <source>
        <dbReference type="ARBA" id="ARBA00022670"/>
    </source>
</evidence>
<dbReference type="Pfam" id="PF24560">
    <property type="entry name" value="zf-C2H2_OTU1_C"/>
    <property type="match status" value="1"/>
</dbReference>
<keyword evidence="15" id="KW-1185">Reference proteome</keyword>
<comment type="subcellular location">
    <subcellularLocation>
        <location evidence="2 11">Cytoplasm</location>
    </subcellularLocation>
</comment>
<dbReference type="InterPro" id="IPR038765">
    <property type="entry name" value="Papain-like_cys_pep_sf"/>
</dbReference>